<dbReference type="AlphaFoldDB" id="X1G4Q9"/>
<feature type="domain" description="2-C-methyl-D-erythritol 2,4-cyclodiphosphate synthase" evidence="9">
    <location>
        <begin position="44"/>
        <end position="196"/>
    </location>
</feature>
<dbReference type="CDD" id="cd00554">
    <property type="entry name" value="MECDP_synthase"/>
    <property type="match status" value="1"/>
</dbReference>
<gene>
    <name evidence="10" type="ORF">S03H2_13790</name>
</gene>
<dbReference type="PANTHER" id="PTHR43181">
    <property type="entry name" value="2-C-METHYL-D-ERYTHRITOL 2,4-CYCLODIPHOSPHATE SYNTHASE, CHLOROPLASTIC"/>
    <property type="match status" value="1"/>
</dbReference>
<dbReference type="GO" id="GO:0019288">
    <property type="term" value="P:isopentenyl diphosphate biosynthetic process, methylerythritol 4-phosphate pathway"/>
    <property type="evidence" value="ECO:0007669"/>
    <property type="project" value="UniProtKB-UniPathway"/>
</dbReference>
<dbReference type="EC" id="4.6.1.12" evidence="4"/>
<comment type="caution">
    <text evidence="10">The sequence shown here is derived from an EMBL/GenBank/DDBJ whole genome shotgun (WGS) entry which is preliminary data.</text>
</comment>
<evidence type="ECO:0000313" key="10">
    <source>
        <dbReference type="EMBL" id="GAH39815.1"/>
    </source>
</evidence>
<keyword evidence="6" id="KW-0414">Isoprene biosynthesis</keyword>
<dbReference type="PROSITE" id="PS01350">
    <property type="entry name" value="ISPF"/>
    <property type="match status" value="1"/>
</dbReference>
<evidence type="ECO:0000256" key="8">
    <source>
        <dbReference type="SAM" id="MobiDB-lite"/>
    </source>
</evidence>
<comment type="cofactor">
    <cofactor evidence="2">
        <name>a divalent metal cation</name>
        <dbReference type="ChEBI" id="CHEBI:60240"/>
    </cofactor>
</comment>
<comment type="pathway">
    <text evidence="3">Isoprenoid biosynthesis; isopentenyl diphosphate biosynthesis via DXP pathway; isopentenyl diphosphate from 1-deoxy-D-xylulose 5-phosphate: step 4/6.</text>
</comment>
<dbReference type="GO" id="GO:0008685">
    <property type="term" value="F:2-C-methyl-D-erythritol 2,4-cyclodiphosphate synthase activity"/>
    <property type="evidence" value="ECO:0007669"/>
    <property type="project" value="UniProtKB-EC"/>
</dbReference>
<dbReference type="GO" id="GO:0016114">
    <property type="term" value="P:terpenoid biosynthetic process"/>
    <property type="evidence" value="ECO:0007669"/>
    <property type="project" value="InterPro"/>
</dbReference>
<evidence type="ECO:0000256" key="6">
    <source>
        <dbReference type="ARBA" id="ARBA00023229"/>
    </source>
</evidence>
<dbReference type="PANTHER" id="PTHR43181:SF1">
    <property type="entry name" value="2-C-METHYL-D-ERYTHRITOL 2,4-CYCLODIPHOSPHATE SYNTHASE, CHLOROPLASTIC"/>
    <property type="match status" value="1"/>
</dbReference>
<evidence type="ECO:0000256" key="2">
    <source>
        <dbReference type="ARBA" id="ARBA00001968"/>
    </source>
</evidence>
<keyword evidence="5" id="KW-0479">Metal-binding</keyword>
<accession>X1G4Q9</accession>
<comment type="catalytic activity">
    <reaction evidence="1">
        <text>4-CDP-2-C-methyl-D-erythritol 2-phosphate = 2-C-methyl-D-erythritol 2,4-cyclic diphosphate + CMP</text>
        <dbReference type="Rhea" id="RHEA:23864"/>
        <dbReference type="ChEBI" id="CHEBI:57919"/>
        <dbReference type="ChEBI" id="CHEBI:58483"/>
        <dbReference type="ChEBI" id="CHEBI:60377"/>
        <dbReference type="EC" id="4.6.1.12"/>
    </reaction>
</comment>
<dbReference type="InterPro" id="IPR020555">
    <property type="entry name" value="MECDP_synthase_CS"/>
</dbReference>
<name>X1G4Q9_9ZZZZ</name>
<evidence type="ECO:0000256" key="1">
    <source>
        <dbReference type="ARBA" id="ARBA00000200"/>
    </source>
</evidence>
<dbReference type="InterPro" id="IPR003526">
    <property type="entry name" value="MECDP_synthase"/>
</dbReference>
<dbReference type="InterPro" id="IPR036571">
    <property type="entry name" value="MECDP_synthase_sf"/>
</dbReference>
<organism evidence="10">
    <name type="scientific">marine sediment metagenome</name>
    <dbReference type="NCBI Taxonomy" id="412755"/>
    <lineage>
        <taxon>unclassified sequences</taxon>
        <taxon>metagenomes</taxon>
        <taxon>ecological metagenomes</taxon>
    </lineage>
</organism>
<keyword evidence="7" id="KW-0456">Lyase</keyword>
<evidence type="ECO:0000259" key="9">
    <source>
        <dbReference type="Pfam" id="PF02542"/>
    </source>
</evidence>
<dbReference type="UniPathway" id="UPA00056">
    <property type="reaction ID" value="UER00095"/>
</dbReference>
<dbReference type="HAMAP" id="MF_00107">
    <property type="entry name" value="IspF"/>
    <property type="match status" value="1"/>
</dbReference>
<evidence type="ECO:0000256" key="5">
    <source>
        <dbReference type="ARBA" id="ARBA00022723"/>
    </source>
</evidence>
<dbReference type="Gene3D" id="3.30.1330.50">
    <property type="entry name" value="2-C-methyl-D-erythritol 2,4-cyclodiphosphate synthase"/>
    <property type="match status" value="1"/>
</dbReference>
<reference evidence="10" key="1">
    <citation type="journal article" date="2014" name="Front. Microbiol.">
        <title>High frequency of phylogenetically diverse reductive dehalogenase-homologous genes in deep subseafloor sedimentary metagenomes.</title>
        <authorList>
            <person name="Kawai M."/>
            <person name="Futagami T."/>
            <person name="Toyoda A."/>
            <person name="Takaki Y."/>
            <person name="Nishi S."/>
            <person name="Hori S."/>
            <person name="Arai W."/>
            <person name="Tsubouchi T."/>
            <person name="Morono Y."/>
            <person name="Uchiyama I."/>
            <person name="Ito T."/>
            <person name="Fujiyama A."/>
            <person name="Inagaki F."/>
            <person name="Takami H."/>
        </authorList>
    </citation>
    <scope>NUCLEOTIDE SEQUENCE</scope>
    <source>
        <strain evidence="10">Expedition CK06-06</strain>
    </source>
</reference>
<evidence type="ECO:0000256" key="3">
    <source>
        <dbReference type="ARBA" id="ARBA00004709"/>
    </source>
</evidence>
<dbReference type="FunFam" id="3.30.1330.50:FF:000003">
    <property type="entry name" value="2-C-methyl-D-erythritol 2,4-cyclodiphosphate synthase"/>
    <property type="match status" value="1"/>
</dbReference>
<feature type="region of interest" description="Disordered" evidence="8">
    <location>
        <begin position="1"/>
        <end position="29"/>
    </location>
</feature>
<evidence type="ECO:0000256" key="4">
    <source>
        <dbReference type="ARBA" id="ARBA00012579"/>
    </source>
</evidence>
<dbReference type="NCBIfam" id="TIGR00151">
    <property type="entry name" value="ispF"/>
    <property type="match status" value="1"/>
</dbReference>
<sequence>MTEKFEGTEGKGKRSSSEETARGRKARRAKPPAEFLEWGSLPYRIGMGYDSHRFSEGRKLFLGGVKIDHPKGLLGHSDGDAVLHALIDALLGASGLADIGQQFPPDDPQYKDADSFSLLLQAAEMIDKQGYRSVNVDITIITEEPKIAPHTPAMRKRIMEALDLEPEQVSIKGKSNEGMGFIGRGEGVAVIASALLFKYKNRPGYKNLVR</sequence>
<dbReference type="EMBL" id="BARU01006994">
    <property type="protein sequence ID" value="GAH39815.1"/>
    <property type="molecule type" value="Genomic_DNA"/>
</dbReference>
<proteinExistence type="inferred from homology"/>
<dbReference type="GO" id="GO:0046872">
    <property type="term" value="F:metal ion binding"/>
    <property type="evidence" value="ECO:0007669"/>
    <property type="project" value="UniProtKB-KW"/>
</dbReference>
<dbReference type="SUPFAM" id="SSF69765">
    <property type="entry name" value="IpsF-like"/>
    <property type="match status" value="1"/>
</dbReference>
<evidence type="ECO:0000256" key="7">
    <source>
        <dbReference type="ARBA" id="ARBA00023239"/>
    </source>
</evidence>
<protein>
    <recommendedName>
        <fullName evidence="4">2-C-methyl-D-erythritol 2,4-cyclodiphosphate synthase</fullName>
        <ecNumber evidence="4">4.6.1.12</ecNumber>
    </recommendedName>
</protein>
<dbReference type="Pfam" id="PF02542">
    <property type="entry name" value="YgbB"/>
    <property type="match status" value="1"/>
</dbReference>
<feature type="compositionally biased region" description="Basic and acidic residues" evidence="8">
    <location>
        <begin position="1"/>
        <end position="22"/>
    </location>
</feature>